<feature type="transmembrane region" description="Helical" evidence="10">
    <location>
        <begin position="242"/>
        <end position="259"/>
    </location>
</feature>
<dbReference type="InParanoid" id="G8JPV0"/>
<dbReference type="SFLD" id="SFLDS00052">
    <property type="entry name" value="Ferric_Reductase_Domain"/>
    <property type="match status" value="1"/>
</dbReference>
<keyword evidence="5" id="KW-0249">Electron transport</keyword>
<feature type="transmembrane region" description="Helical" evidence="10">
    <location>
        <begin position="92"/>
        <end position="109"/>
    </location>
</feature>
<dbReference type="OrthoDB" id="10006946at2759"/>
<dbReference type="CDD" id="cd06186">
    <property type="entry name" value="NOX_Duox_like_FAD_NADP"/>
    <property type="match status" value="1"/>
</dbReference>
<gene>
    <name evidence="12" type="ordered locus">Ecym_2485</name>
</gene>
<dbReference type="GO" id="GO:0005886">
    <property type="term" value="C:plasma membrane"/>
    <property type="evidence" value="ECO:0007669"/>
    <property type="project" value="TreeGrafter"/>
</dbReference>
<dbReference type="OMA" id="LLPIHKW"/>
<dbReference type="PANTHER" id="PTHR11972:SF178">
    <property type="entry name" value="FERRIC REDUCTASE TRANSMEMBRANE COMPONENT 8-RELATED"/>
    <property type="match status" value="1"/>
</dbReference>
<feature type="transmembrane region" description="Helical" evidence="10">
    <location>
        <begin position="218"/>
        <end position="236"/>
    </location>
</feature>
<feature type="transmembrane region" description="Helical" evidence="10">
    <location>
        <begin position="191"/>
        <end position="211"/>
    </location>
</feature>
<accession>G8JPV0</accession>
<feature type="transmembrane region" description="Helical" evidence="10">
    <location>
        <begin position="157"/>
        <end position="175"/>
    </location>
</feature>
<dbReference type="FunCoup" id="G8JPV0">
    <property type="interactions" value="29"/>
</dbReference>
<dbReference type="RefSeq" id="XP_003645025.1">
    <property type="nucleotide sequence ID" value="XM_003644977.1"/>
</dbReference>
<keyword evidence="3 10" id="KW-0812">Transmembrane</keyword>
<dbReference type="HOGENOM" id="CLU_025685_0_0_1"/>
<evidence type="ECO:0000259" key="11">
    <source>
        <dbReference type="Pfam" id="PF01794"/>
    </source>
</evidence>
<keyword evidence="4" id="KW-0274">FAD</keyword>
<feature type="domain" description="Ferric oxidoreductase" evidence="11">
    <location>
        <begin position="121"/>
        <end position="234"/>
    </location>
</feature>
<evidence type="ECO:0000256" key="5">
    <source>
        <dbReference type="ARBA" id="ARBA00022982"/>
    </source>
</evidence>
<evidence type="ECO:0000256" key="2">
    <source>
        <dbReference type="ARBA" id="ARBA00022630"/>
    </source>
</evidence>
<name>G8JPV0_ERECY</name>
<dbReference type="KEGG" id="erc:Ecym_2485"/>
<evidence type="ECO:0000256" key="4">
    <source>
        <dbReference type="ARBA" id="ARBA00022827"/>
    </source>
</evidence>
<protein>
    <recommendedName>
        <fullName evidence="11">Ferric oxidoreductase domain-containing protein</fullName>
    </recommendedName>
</protein>
<keyword evidence="8" id="KW-0406">Ion transport</keyword>
<evidence type="ECO:0000256" key="1">
    <source>
        <dbReference type="ARBA" id="ARBA00004141"/>
    </source>
</evidence>
<feature type="transmembrane region" description="Helical" evidence="10">
    <location>
        <begin position="406"/>
        <end position="425"/>
    </location>
</feature>
<evidence type="ECO:0000256" key="8">
    <source>
        <dbReference type="ARBA" id="ARBA00023065"/>
    </source>
</evidence>
<feature type="transmembrane region" description="Helical" evidence="10">
    <location>
        <begin position="34"/>
        <end position="57"/>
    </location>
</feature>
<dbReference type="InterPro" id="IPR050369">
    <property type="entry name" value="RBOH/FRE"/>
</dbReference>
<keyword evidence="2" id="KW-0285">Flavoprotein</keyword>
<dbReference type="Proteomes" id="UP000006790">
    <property type="component" value="Chromosome 2"/>
</dbReference>
<evidence type="ECO:0000256" key="10">
    <source>
        <dbReference type="SAM" id="Phobius"/>
    </source>
</evidence>
<keyword evidence="6 10" id="KW-1133">Transmembrane helix</keyword>
<evidence type="ECO:0000256" key="3">
    <source>
        <dbReference type="ARBA" id="ARBA00022692"/>
    </source>
</evidence>
<comment type="subcellular location">
    <subcellularLocation>
        <location evidence="1">Membrane</location>
        <topology evidence="1">Multi-pass membrane protein</topology>
    </subcellularLocation>
</comment>
<keyword evidence="7" id="KW-0560">Oxidoreductase</keyword>
<dbReference type="eggNOG" id="KOG0039">
    <property type="taxonomic scope" value="Eukaryota"/>
</dbReference>
<evidence type="ECO:0000256" key="7">
    <source>
        <dbReference type="ARBA" id="ARBA00023002"/>
    </source>
</evidence>
<dbReference type="AlphaFoldDB" id="G8JPV0"/>
<dbReference type="PANTHER" id="PTHR11972">
    <property type="entry name" value="NADPH OXIDASE"/>
    <property type="match status" value="1"/>
</dbReference>
<dbReference type="EMBL" id="CP002498">
    <property type="protein sequence ID" value="AET38208.1"/>
    <property type="molecule type" value="Genomic_DNA"/>
</dbReference>
<dbReference type="InterPro" id="IPR013130">
    <property type="entry name" value="Fe3_Rdtase_TM_dom"/>
</dbReference>
<evidence type="ECO:0000256" key="6">
    <source>
        <dbReference type="ARBA" id="ARBA00022989"/>
    </source>
</evidence>
<keyword evidence="8" id="KW-0813">Transport</keyword>
<dbReference type="GO" id="GO:0033215">
    <property type="term" value="P:reductive iron assimilation"/>
    <property type="evidence" value="ECO:0007669"/>
    <property type="project" value="TreeGrafter"/>
</dbReference>
<dbReference type="Pfam" id="PF01794">
    <property type="entry name" value="Ferric_reduct"/>
    <property type="match status" value="1"/>
</dbReference>
<keyword evidence="13" id="KW-1185">Reference proteome</keyword>
<sequence length="714" mass="80768">MKYTNEVYEWYVAKEFPTLDGLTPKPVRIRLVRLSGYSAISIAAVVICVLIPLVNYLKLNKQAFRLKHNWRHHFLRNRIWIDRVLFCRHQSLRSGFLWAIVGACCTFVYCNNDLVVIAKRLGRVSVAFMPPLFFLTLRPSPLPHTLYLSLLPLHKWLGRVIVLQATVHGALYIWWDLKSGNVPHLVELANIWGMLVTALFLIIVVSSLPFIRRWWFPVFYYIHYLGTWATVVLVQLHSRPPATIYTAASVAILLFQIWYRAVNTKHTTVTIVPISPCMSMMEFPMSAVAKTPILPASHVRINVYPTGLFKRVLQFAVPLQHPFTLASLPTDDTVRLIVRRSKFPLINNGKYHVTGAIDPKIDFISKPKKSRDHNSPLSSPALHPFQIRTPFLRNSPLHYIVDASRILMVVGGSAISFGLPLLNILNFNGVHVRLIWVSRDYRDLRVLSYFKCNFDGLEIYITGVTGDEQDLEIDYVDYQEAENLNVPGVKPLEQKPPLVGCIGTPELTKKGSLMATVSANYGSISRRSINKVDLQNNSSNPGTNSISPVRYQELVDHGESDGNDEVDFTELFSSKRGKGLSSLEPNTVDTFLTKESVFRKPKLIDPPEYEVFEDDLELGEDGSRNNKLTVPTGAKLYFGRPLLSPRDYHWCLQKDCVGPSETGQCCQPNNEDGLHVDDLAKVWIIAAGPQGLVNATRRWANDGGLHFHEESFSI</sequence>
<organism evidence="12 13">
    <name type="scientific">Eremothecium cymbalariae (strain CBS 270.75 / DBVPG 7215 / KCTC 17166 / NRRL Y-17582)</name>
    <name type="common">Yeast</name>
    <dbReference type="NCBI Taxonomy" id="931890"/>
    <lineage>
        <taxon>Eukaryota</taxon>
        <taxon>Fungi</taxon>
        <taxon>Dikarya</taxon>
        <taxon>Ascomycota</taxon>
        <taxon>Saccharomycotina</taxon>
        <taxon>Saccharomycetes</taxon>
        <taxon>Saccharomycetales</taxon>
        <taxon>Saccharomycetaceae</taxon>
        <taxon>Eremothecium</taxon>
    </lineage>
</organism>
<reference evidence="13" key="1">
    <citation type="journal article" date="2012" name="G3 (Bethesda)">
        <title>Pichia sorbitophila, an interspecies yeast hybrid reveals early steps of genome resolution following polyploidization.</title>
        <authorList>
            <person name="Leh Louis V."/>
            <person name="Despons L."/>
            <person name="Friedrich A."/>
            <person name="Martin T."/>
            <person name="Durrens P."/>
            <person name="Casaregola S."/>
            <person name="Neuveglise C."/>
            <person name="Fairhead C."/>
            <person name="Marck C."/>
            <person name="Cruz J.A."/>
            <person name="Straub M.L."/>
            <person name="Kugler V."/>
            <person name="Sacerdot C."/>
            <person name="Uzunov Z."/>
            <person name="Thierry A."/>
            <person name="Weiss S."/>
            <person name="Bleykasten C."/>
            <person name="De Montigny J."/>
            <person name="Jacques N."/>
            <person name="Jung P."/>
            <person name="Lemaire M."/>
            <person name="Mallet S."/>
            <person name="Morel G."/>
            <person name="Richard G.F."/>
            <person name="Sarkar A."/>
            <person name="Savel G."/>
            <person name="Schacherer J."/>
            <person name="Seret M.L."/>
            <person name="Talla E."/>
            <person name="Samson G."/>
            <person name="Jubin C."/>
            <person name="Poulain J."/>
            <person name="Vacherie B."/>
            <person name="Barbe V."/>
            <person name="Pelletier E."/>
            <person name="Sherman D.J."/>
            <person name="Westhof E."/>
            <person name="Weissenbach J."/>
            <person name="Baret P.V."/>
            <person name="Wincker P."/>
            <person name="Gaillardin C."/>
            <person name="Dujon B."/>
            <person name="Souciet J.L."/>
        </authorList>
    </citation>
    <scope>NUCLEOTIDE SEQUENCE [LARGE SCALE GENOMIC DNA]</scope>
    <source>
        <strain evidence="13">CBS 270.75 / DBVPG 7215 / KCTC 17166 / NRRL Y-17582</strain>
    </source>
</reference>
<evidence type="ECO:0000313" key="12">
    <source>
        <dbReference type="EMBL" id="AET38208.1"/>
    </source>
</evidence>
<dbReference type="GO" id="GO:0000293">
    <property type="term" value="F:ferric-chelate reductase activity"/>
    <property type="evidence" value="ECO:0007669"/>
    <property type="project" value="TreeGrafter"/>
</dbReference>
<evidence type="ECO:0000256" key="9">
    <source>
        <dbReference type="ARBA" id="ARBA00023136"/>
    </source>
</evidence>
<keyword evidence="9 10" id="KW-0472">Membrane</keyword>
<dbReference type="GeneID" id="11471888"/>
<dbReference type="SFLD" id="SFLDF00463">
    <property type="entry name" value="AIM14"/>
    <property type="match status" value="1"/>
</dbReference>
<dbReference type="SFLD" id="SFLDG01168">
    <property type="entry name" value="Ferric_reductase_subgroup_(FRE"/>
    <property type="match status" value="1"/>
</dbReference>
<evidence type="ECO:0000313" key="13">
    <source>
        <dbReference type="Proteomes" id="UP000006790"/>
    </source>
</evidence>
<proteinExistence type="predicted"/>